<gene>
    <name evidence="3" type="ordered locus">Fnod_0911</name>
</gene>
<reference evidence="3 4" key="1">
    <citation type="submission" date="2007-07" db="EMBL/GenBank/DDBJ databases">
        <title>Complete sequence of Fervidobacterium nodosum Rt17-B1.</title>
        <authorList>
            <consortium name="US DOE Joint Genome Institute"/>
            <person name="Copeland A."/>
            <person name="Lucas S."/>
            <person name="Lapidus A."/>
            <person name="Barry K."/>
            <person name="Glavina del Rio T."/>
            <person name="Dalin E."/>
            <person name="Tice H."/>
            <person name="Pitluck S."/>
            <person name="Saunders E."/>
            <person name="Brettin T."/>
            <person name="Bruce D."/>
            <person name="Detter J.C."/>
            <person name="Han C."/>
            <person name="Schmutz J."/>
            <person name="Larimer F."/>
            <person name="Land M."/>
            <person name="Hauser L."/>
            <person name="Kyrpides N."/>
            <person name="Mikhailova N."/>
            <person name="Nelson K."/>
            <person name="Gogarten J.P."/>
            <person name="Noll K."/>
            <person name="Richardson P."/>
        </authorList>
    </citation>
    <scope>NUCLEOTIDE SEQUENCE [LARGE SCALE GENOMIC DNA]</scope>
    <source>
        <strain evidence="4">ATCC 35602 / DSM 5306 / Rt17-B1</strain>
    </source>
</reference>
<dbReference type="SUPFAM" id="SSF46785">
    <property type="entry name" value="Winged helix' DNA-binding domain"/>
    <property type="match status" value="1"/>
</dbReference>
<dbReference type="SUPFAM" id="SSF51735">
    <property type="entry name" value="NAD(P)-binding Rossmann-fold domains"/>
    <property type="match status" value="1"/>
</dbReference>
<feature type="domain" description="PglD N-terminal" evidence="2">
    <location>
        <begin position="107"/>
        <end position="158"/>
    </location>
</feature>
<dbReference type="InterPro" id="IPR036388">
    <property type="entry name" value="WH-like_DNA-bd_sf"/>
</dbReference>
<dbReference type="Gene3D" id="3.40.50.720">
    <property type="entry name" value="NAD(P)-binding Rossmann-like Domain"/>
    <property type="match status" value="1"/>
</dbReference>
<organism evidence="3 4">
    <name type="scientific">Fervidobacterium nodosum (strain ATCC 35602 / DSM 5306 / Rt17-B1)</name>
    <dbReference type="NCBI Taxonomy" id="381764"/>
    <lineage>
        <taxon>Bacteria</taxon>
        <taxon>Thermotogati</taxon>
        <taxon>Thermotogota</taxon>
        <taxon>Thermotogae</taxon>
        <taxon>Thermotogales</taxon>
        <taxon>Fervidobacteriaceae</taxon>
        <taxon>Fervidobacterium</taxon>
    </lineage>
</organism>
<keyword evidence="4" id="KW-1185">Reference proteome</keyword>
<name>A7HLH8_FERNB</name>
<dbReference type="RefSeq" id="WP_011994076.1">
    <property type="nucleotide sequence ID" value="NC_009718.1"/>
</dbReference>
<dbReference type="EMBL" id="CP000771">
    <property type="protein sequence ID" value="ABS60761.1"/>
    <property type="molecule type" value="Genomic_DNA"/>
</dbReference>
<dbReference type="KEGG" id="fno:Fnod_0911"/>
<dbReference type="HOGENOM" id="CLU_110169_0_0_0"/>
<dbReference type="Pfam" id="PF14947">
    <property type="entry name" value="HTH_45"/>
    <property type="match status" value="1"/>
</dbReference>
<reference evidence="3 4" key="2">
    <citation type="journal article" date="2009" name="Proc. Natl. Acad. Sci. U.S.A.">
        <title>On the chimeric nature, thermophilic origin, and phylogenetic placement of the Thermotogales.</title>
        <authorList>
            <person name="Zhaxybayeva O."/>
            <person name="Swithers K.S."/>
            <person name="Lapierre P."/>
            <person name="Fournier G.P."/>
            <person name="Bickhart D.M."/>
            <person name="DeBoy R.T."/>
            <person name="Nelson K.E."/>
            <person name="Nesbo C.L."/>
            <person name="Doolittle W.F."/>
            <person name="Gogarten J.P."/>
            <person name="Noll K.M."/>
        </authorList>
    </citation>
    <scope>NUCLEOTIDE SEQUENCE [LARGE SCALE GENOMIC DNA]</scope>
    <source>
        <strain evidence="4">ATCC 35602 / DSM 5306 / Rt17-B1</strain>
    </source>
</reference>
<dbReference type="eggNOG" id="COG1086">
    <property type="taxonomic scope" value="Bacteria"/>
</dbReference>
<dbReference type="InterPro" id="IPR036291">
    <property type="entry name" value="NAD(P)-bd_dom_sf"/>
</dbReference>
<dbReference type="AlphaFoldDB" id="A7HLH8"/>
<feature type="domain" description="ArnR1-like winged helix-turn-helix" evidence="1">
    <location>
        <begin position="16"/>
        <end position="74"/>
    </location>
</feature>
<accession>A7HLH8</accession>
<dbReference type="InterPro" id="IPR036390">
    <property type="entry name" value="WH_DNA-bd_sf"/>
</dbReference>
<dbReference type="InterPro" id="IPR038723">
    <property type="entry name" value="ArnR1-like_HTH"/>
</dbReference>
<dbReference type="Proteomes" id="UP000002415">
    <property type="component" value="Chromosome"/>
</dbReference>
<proteinExistence type="predicted"/>
<evidence type="ECO:0000259" key="1">
    <source>
        <dbReference type="Pfam" id="PF14947"/>
    </source>
</evidence>
<dbReference type="eggNOG" id="COG1414">
    <property type="taxonomic scope" value="Bacteria"/>
</dbReference>
<evidence type="ECO:0000313" key="3">
    <source>
        <dbReference type="EMBL" id="ABS60761.1"/>
    </source>
</evidence>
<evidence type="ECO:0000313" key="4">
    <source>
        <dbReference type="Proteomes" id="UP000002415"/>
    </source>
</evidence>
<dbReference type="Pfam" id="PF17836">
    <property type="entry name" value="PglD_N"/>
    <property type="match status" value="1"/>
</dbReference>
<sequence>MEKFDFFEYSPLYKQMMILQALSEGITSHSEISLKAGIVPSLVNKYLKSFLSDELVEKVEGKYKLTNKGLIKLNYLRLAYLSEISELYKSIEVKFQDVFLKLVGKKDICIYGAGVVGKILFRLIANKEKFNVIAFLDDDRNKVGTKIEGVPVLSLETNIQADALIVASFKNVDKMCEKALRKGFRNVYSVEFLGDKLKLVWRG</sequence>
<protein>
    <recommendedName>
        <fullName evidence="5">Nucleoside-diphosphate sugar epimerase</fullName>
    </recommendedName>
</protein>
<dbReference type="STRING" id="381764.Fnod_0911"/>
<evidence type="ECO:0000259" key="2">
    <source>
        <dbReference type="Pfam" id="PF17836"/>
    </source>
</evidence>
<dbReference type="InterPro" id="IPR041561">
    <property type="entry name" value="PglD_N"/>
</dbReference>
<evidence type="ECO:0008006" key="5">
    <source>
        <dbReference type="Google" id="ProtNLM"/>
    </source>
</evidence>
<dbReference type="Gene3D" id="1.10.10.10">
    <property type="entry name" value="Winged helix-like DNA-binding domain superfamily/Winged helix DNA-binding domain"/>
    <property type="match status" value="1"/>
</dbReference>